<dbReference type="InterPro" id="IPR010998">
    <property type="entry name" value="Integrase_recombinase_N"/>
</dbReference>
<keyword evidence="6" id="KW-1185">Reference proteome</keyword>
<dbReference type="InterPro" id="IPR058717">
    <property type="entry name" value="Phage_L5_Integrase_N"/>
</dbReference>
<proteinExistence type="predicted"/>
<dbReference type="InterPro" id="IPR004107">
    <property type="entry name" value="Integrase_SAM-like_N"/>
</dbReference>
<evidence type="ECO:0000313" key="5">
    <source>
        <dbReference type="EMBL" id="MFC3980785.1"/>
    </source>
</evidence>
<reference evidence="6" key="1">
    <citation type="journal article" date="2019" name="Int. J. Syst. Evol. Microbiol.">
        <title>The Global Catalogue of Microorganisms (GCM) 10K type strain sequencing project: providing services to taxonomists for standard genome sequencing and annotation.</title>
        <authorList>
            <consortium name="The Broad Institute Genomics Platform"/>
            <consortium name="The Broad Institute Genome Sequencing Center for Infectious Disease"/>
            <person name="Wu L."/>
            <person name="Ma J."/>
        </authorList>
    </citation>
    <scope>NUCLEOTIDE SEQUENCE [LARGE SCALE GENOMIC DNA]</scope>
    <source>
        <strain evidence="6">TBRC 7912</strain>
    </source>
</reference>
<name>A0ABV8EZZ4_9ACTN</name>
<evidence type="ECO:0000313" key="6">
    <source>
        <dbReference type="Proteomes" id="UP001595698"/>
    </source>
</evidence>
<dbReference type="InterPro" id="IPR011010">
    <property type="entry name" value="DNA_brk_join_enz"/>
</dbReference>
<feature type="region of interest" description="Disordered" evidence="3">
    <location>
        <begin position="1"/>
        <end position="39"/>
    </location>
</feature>
<evidence type="ECO:0000259" key="4">
    <source>
        <dbReference type="PROSITE" id="PS51900"/>
    </source>
</evidence>
<dbReference type="EMBL" id="JBHSBC010000011">
    <property type="protein sequence ID" value="MFC3980785.1"/>
    <property type="molecule type" value="Genomic_DNA"/>
</dbReference>
<organism evidence="5 6">
    <name type="scientific">Streptosporangium jomthongense</name>
    <dbReference type="NCBI Taxonomy" id="1193683"/>
    <lineage>
        <taxon>Bacteria</taxon>
        <taxon>Bacillati</taxon>
        <taxon>Actinomycetota</taxon>
        <taxon>Actinomycetes</taxon>
        <taxon>Streptosporangiales</taxon>
        <taxon>Streptosporangiaceae</taxon>
        <taxon>Streptosporangium</taxon>
    </lineage>
</organism>
<evidence type="ECO:0000256" key="1">
    <source>
        <dbReference type="ARBA" id="ARBA00023125"/>
    </source>
</evidence>
<evidence type="ECO:0000256" key="3">
    <source>
        <dbReference type="SAM" id="MobiDB-lite"/>
    </source>
</evidence>
<evidence type="ECO:0000256" key="2">
    <source>
        <dbReference type="PROSITE-ProRule" id="PRU01248"/>
    </source>
</evidence>
<sequence length="196" mass="22472">MSKSKKASKRRFGRVRQLPSGRWQARYTGPDGVDRPAPETFATKTDADIWLTKKEAEILNDDWIDPEAGKILLSKYGRDWIDERPNLRPRTVELYGYLFHNHLVPTFGERAIADIKDPQIRRWRKTLLDKGVSAVTGAKAYRLLKAIMTTAVDDLLIKRNPCRIKGAGQEKSPERPVLSVAQVFRLADVVEGRYRR</sequence>
<feature type="domain" description="Core-binding (CB)" evidence="4">
    <location>
        <begin position="71"/>
        <end position="152"/>
    </location>
</feature>
<dbReference type="Proteomes" id="UP001595698">
    <property type="component" value="Unassembled WGS sequence"/>
</dbReference>
<dbReference type="RefSeq" id="WP_386189775.1">
    <property type="nucleotide sequence ID" value="NZ_JBHSBC010000011.1"/>
</dbReference>
<dbReference type="Pfam" id="PF14659">
    <property type="entry name" value="Phage_int_SAM_3"/>
    <property type="match status" value="1"/>
</dbReference>
<dbReference type="Gene3D" id="1.10.150.130">
    <property type="match status" value="1"/>
</dbReference>
<dbReference type="SUPFAM" id="SSF56349">
    <property type="entry name" value="DNA breaking-rejoining enzymes"/>
    <property type="match status" value="1"/>
</dbReference>
<feature type="compositionally biased region" description="Basic residues" evidence="3">
    <location>
        <begin position="1"/>
        <end position="14"/>
    </location>
</feature>
<dbReference type="Pfam" id="PF26003">
    <property type="entry name" value="Integrase_N_phage"/>
    <property type="match status" value="1"/>
</dbReference>
<dbReference type="PROSITE" id="PS51900">
    <property type="entry name" value="CB"/>
    <property type="match status" value="1"/>
</dbReference>
<dbReference type="InterPro" id="IPR044068">
    <property type="entry name" value="CB"/>
</dbReference>
<accession>A0ABV8EZZ4</accession>
<comment type="caution">
    <text evidence="5">The sequence shown here is derived from an EMBL/GenBank/DDBJ whole genome shotgun (WGS) entry which is preliminary data.</text>
</comment>
<protein>
    <recommendedName>
        <fullName evidence="4">Core-binding (CB) domain-containing protein</fullName>
    </recommendedName>
</protein>
<gene>
    <name evidence="5" type="ORF">ACFOYY_11680</name>
</gene>
<keyword evidence="1 2" id="KW-0238">DNA-binding</keyword>